<dbReference type="InterPro" id="IPR014730">
    <property type="entry name" value="ETF_a/b_N"/>
</dbReference>
<dbReference type="CDD" id="cd01714">
    <property type="entry name" value="ETF_beta"/>
    <property type="match status" value="1"/>
</dbReference>
<keyword evidence="1" id="KW-0813">Transport</keyword>
<proteinExistence type="predicted"/>
<gene>
    <name evidence="3" type="ORF">HYY65_04120</name>
</gene>
<name>A0A932LZR8_UNCTE</name>
<dbReference type="Proteomes" id="UP000741360">
    <property type="component" value="Unassembled WGS sequence"/>
</dbReference>
<dbReference type="InterPro" id="IPR033948">
    <property type="entry name" value="ETF_beta_N"/>
</dbReference>
<feature type="non-terminal residue" evidence="3">
    <location>
        <position position="177"/>
    </location>
</feature>
<dbReference type="SMART" id="SM00893">
    <property type="entry name" value="ETF"/>
    <property type="match status" value="1"/>
</dbReference>
<dbReference type="GO" id="GO:0009055">
    <property type="term" value="F:electron transfer activity"/>
    <property type="evidence" value="ECO:0007669"/>
    <property type="project" value="InterPro"/>
</dbReference>
<dbReference type="EMBL" id="JACPSX010000071">
    <property type="protein sequence ID" value="MBI3014257.1"/>
    <property type="molecule type" value="Genomic_DNA"/>
</dbReference>
<sequence length="177" mass="19176">MKIIVCIKQVPEVEDLKFDPDKRTLVREGVENIINPFDRRAITQAVALKEQFGGEVLVVTMGPPQAEEALVEALAMGADRALHLVDRAFAGADTLATARTLAMLIEREGYDLVFCGRYSVDAETGQVGPEVAELLGIPQVTGVRKVEVQPGGKSFLAERETDDGYSVLEVPLPALLT</sequence>
<keyword evidence="1" id="KW-0249">Electron transport</keyword>
<dbReference type="InterPro" id="IPR012255">
    <property type="entry name" value="ETF_b"/>
</dbReference>
<dbReference type="InterPro" id="IPR014729">
    <property type="entry name" value="Rossmann-like_a/b/a_fold"/>
</dbReference>
<dbReference type="Gene3D" id="3.40.50.620">
    <property type="entry name" value="HUPs"/>
    <property type="match status" value="1"/>
</dbReference>
<accession>A0A932LZR8</accession>
<evidence type="ECO:0000256" key="1">
    <source>
        <dbReference type="ARBA" id="ARBA00022982"/>
    </source>
</evidence>
<feature type="domain" description="Electron transfer flavoprotein alpha/beta-subunit N-terminal" evidence="2">
    <location>
        <begin position="22"/>
        <end position="177"/>
    </location>
</feature>
<evidence type="ECO:0000313" key="3">
    <source>
        <dbReference type="EMBL" id="MBI3014257.1"/>
    </source>
</evidence>
<dbReference type="AlphaFoldDB" id="A0A932LZR8"/>
<comment type="caution">
    <text evidence="3">The sequence shown here is derived from an EMBL/GenBank/DDBJ whole genome shotgun (WGS) entry which is preliminary data.</text>
</comment>
<dbReference type="Pfam" id="PF01012">
    <property type="entry name" value="ETF"/>
    <property type="match status" value="1"/>
</dbReference>
<dbReference type="PANTHER" id="PTHR21294:SF17">
    <property type="entry name" value="PROTEIN FIXA"/>
    <property type="match status" value="1"/>
</dbReference>
<reference evidence="3" key="1">
    <citation type="submission" date="2020-07" db="EMBL/GenBank/DDBJ databases">
        <title>Huge and variable diversity of episymbiotic CPR bacteria and DPANN archaea in groundwater ecosystems.</title>
        <authorList>
            <person name="He C.Y."/>
            <person name="Keren R."/>
            <person name="Whittaker M."/>
            <person name="Farag I.F."/>
            <person name="Doudna J."/>
            <person name="Cate J.H.D."/>
            <person name="Banfield J.F."/>
        </authorList>
    </citation>
    <scope>NUCLEOTIDE SEQUENCE</scope>
    <source>
        <strain evidence="3">NC_groundwater_717_Ag_S-0.2um_59_8</strain>
    </source>
</reference>
<organism evidence="3 4">
    <name type="scientific">Tectimicrobiota bacterium</name>
    <dbReference type="NCBI Taxonomy" id="2528274"/>
    <lineage>
        <taxon>Bacteria</taxon>
        <taxon>Pseudomonadati</taxon>
        <taxon>Nitrospinota/Tectimicrobiota group</taxon>
        <taxon>Candidatus Tectimicrobiota</taxon>
    </lineage>
</organism>
<dbReference type="SUPFAM" id="SSF52402">
    <property type="entry name" value="Adenine nucleotide alpha hydrolases-like"/>
    <property type="match status" value="1"/>
</dbReference>
<evidence type="ECO:0000259" key="2">
    <source>
        <dbReference type="SMART" id="SM00893"/>
    </source>
</evidence>
<protein>
    <submittedName>
        <fullName evidence="3">Electron transfer flavoprotein subunit beta/FixA family protein</fullName>
    </submittedName>
</protein>
<evidence type="ECO:0000313" key="4">
    <source>
        <dbReference type="Proteomes" id="UP000741360"/>
    </source>
</evidence>
<dbReference type="PANTHER" id="PTHR21294">
    <property type="entry name" value="ELECTRON TRANSFER FLAVOPROTEIN BETA-SUBUNIT"/>
    <property type="match status" value="1"/>
</dbReference>